<dbReference type="EMBL" id="HBUF01560733">
    <property type="protein sequence ID" value="CAG6762244.1"/>
    <property type="molecule type" value="Transcribed_RNA"/>
</dbReference>
<dbReference type="InterPro" id="IPR036691">
    <property type="entry name" value="Endo/exonu/phosph_ase_sf"/>
</dbReference>
<organism evidence="3">
    <name type="scientific">Cacopsylla melanoneura</name>
    <dbReference type="NCBI Taxonomy" id="428564"/>
    <lineage>
        <taxon>Eukaryota</taxon>
        <taxon>Metazoa</taxon>
        <taxon>Ecdysozoa</taxon>
        <taxon>Arthropoda</taxon>
        <taxon>Hexapoda</taxon>
        <taxon>Insecta</taxon>
        <taxon>Pterygota</taxon>
        <taxon>Neoptera</taxon>
        <taxon>Paraneoptera</taxon>
        <taxon>Hemiptera</taxon>
        <taxon>Sternorrhyncha</taxon>
        <taxon>Psylloidea</taxon>
        <taxon>Psyllidae</taxon>
        <taxon>Psyllinae</taxon>
        <taxon>Cacopsylla</taxon>
    </lineage>
</organism>
<accession>A0A8D9A9J1</accession>
<proteinExistence type="predicted"/>
<sequence>MKKYKVEIMGLSEVKRKGSGEKTLDDRYRLKYSGVSLDNNAAEGVGFVWTEDIERRCARWEAVNSRIITADLHLEEKVTIIQIYAPVENSPISEKEQFYTELDQEFNKAQDRSRHVIIMGDWNARTGNQEIDKIIGKHAGEDTINTNGEYMIQFCVQNQLKIGNTFFKHKTKEKITFEEESRDVKSIIDYITYTRHTKYAITDVKVIRNAELSSDHYLLVADTKFYIKKDKPKKKTYDRICAEKLKEKEIQLIYIEKITEKIEQYRRNEEPDGINNKWTRIKETILKTAEEICGKKVIKSNKKRTKWWNDEVKAAVREKKEAWKIYKRKPNRSRSGKIQRKKKHS</sequence>
<evidence type="ECO:0000259" key="2">
    <source>
        <dbReference type="Pfam" id="PF03372"/>
    </source>
</evidence>
<dbReference type="InterPro" id="IPR005135">
    <property type="entry name" value="Endo/exonuclease/phosphatase"/>
</dbReference>
<evidence type="ECO:0000313" key="3">
    <source>
        <dbReference type="EMBL" id="CAG6762244.1"/>
    </source>
</evidence>
<name>A0A8D9A9J1_9HEMI</name>
<dbReference type="Gene3D" id="3.60.10.10">
    <property type="entry name" value="Endonuclease/exonuclease/phosphatase"/>
    <property type="match status" value="1"/>
</dbReference>
<evidence type="ECO:0000256" key="1">
    <source>
        <dbReference type="SAM" id="MobiDB-lite"/>
    </source>
</evidence>
<feature type="region of interest" description="Disordered" evidence="1">
    <location>
        <begin position="325"/>
        <end position="345"/>
    </location>
</feature>
<reference evidence="3" key="1">
    <citation type="submission" date="2021-05" db="EMBL/GenBank/DDBJ databases">
        <authorList>
            <person name="Alioto T."/>
            <person name="Alioto T."/>
            <person name="Gomez Garrido J."/>
        </authorList>
    </citation>
    <scope>NUCLEOTIDE SEQUENCE</scope>
</reference>
<dbReference type="SUPFAM" id="SSF56219">
    <property type="entry name" value="DNase I-like"/>
    <property type="match status" value="1"/>
</dbReference>
<dbReference type="AlphaFoldDB" id="A0A8D9A9J1"/>
<feature type="domain" description="Endonuclease/exonuclease/phosphatase" evidence="2">
    <location>
        <begin position="2"/>
        <end position="216"/>
    </location>
</feature>
<protein>
    <submittedName>
        <fullName evidence="3">Craniofacial development protein 2</fullName>
    </submittedName>
</protein>
<dbReference type="GO" id="GO:0003824">
    <property type="term" value="F:catalytic activity"/>
    <property type="evidence" value="ECO:0007669"/>
    <property type="project" value="InterPro"/>
</dbReference>
<dbReference type="Pfam" id="PF03372">
    <property type="entry name" value="Exo_endo_phos"/>
    <property type="match status" value="1"/>
</dbReference>